<keyword evidence="7" id="KW-0472">Membrane</keyword>
<comment type="subcellular location">
    <subcellularLocation>
        <location evidence="1">Membrane</location>
        <topology evidence="1">Multi-pass membrane protein</topology>
    </subcellularLocation>
</comment>
<evidence type="ECO:0000256" key="1">
    <source>
        <dbReference type="ARBA" id="ARBA00004141"/>
    </source>
</evidence>
<dbReference type="Proteomes" id="UP000623687">
    <property type="component" value="Unassembled WGS sequence"/>
</dbReference>
<dbReference type="GeneID" id="59377775"/>
<comment type="caution">
    <text evidence="10">The sequence shown here is derived from an EMBL/GenBank/DDBJ whole genome shotgun (WGS) entry which is preliminary data.</text>
</comment>
<dbReference type="RefSeq" id="XP_036631100.1">
    <property type="nucleotide sequence ID" value="XM_036777480.1"/>
</dbReference>
<protein>
    <recommendedName>
        <fullName evidence="9">Wax synthase domain-containing protein</fullName>
    </recommendedName>
</protein>
<evidence type="ECO:0000256" key="3">
    <source>
        <dbReference type="ARBA" id="ARBA00007282"/>
    </source>
</evidence>
<evidence type="ECO:0000256" key="2">
    <source>
        <dbReference type="ARBA" id="ARBA00005179"/>
    </source>
</evidence>
<organism evidence="10 11">
    <name type="scientific">Pleurotus ostreatus</name>
    <name type="common">Oyster mushroom</name>
    <name type="synonym">White-rot fungus</name>
    <dbReference type="NCBI Taxonomy" id="5322"/>
    <lineage>
        <taxon>Eukaryota</taxon>
        <taxon>Fungi</taxon>
        <taxon>Dikarya</taxon>
        <taxon>Basidiomycota</taxon>
        <taxon>Agaricomycotina</taxon>
        <taxon>Agaricomycetes</taxon>
        <taxon>Agaricomycetidae</taxon>
        <taxon>Agaricales</taxon>
        <taxon>Pleurotineae</taxon>
        <taxon>Pleurotaceae</taxon>
        <taxon>Pleurotus</taxon>
    </lineage>
</organism>
<comment type="pathway">
    <text evidence="2">Secondary metabolite biosynthesis.</text>
</comment>
<gene>
    <name evidence="10" type="ORF">PC9H_007957</name>
</gene>
<dbReference type="PANTHER" id="PTHR31595:SF57">
    <property type="entry name" value="OS04G0481900 PROTEIN"/>
    <property type="match status" value="1"/>
</dbReference>
<evidence type="ECO:0000256" key="5">
    <source>
        <dbReference type="ARBA" id="ARBA00022692"/>
    </source>
</evidence>
<accession>A0A8H6ZW99</accession>
<evidence type="ECO:0000256" key="4">
    <source>
        <dbReference type="ARBA" id="ARBA00022679"/>
    </source>
</evidence>
<dbReference type="InterPro" id="IPR044851">
    <property type="entry name" value="Wax_synthase"/>
</dbReference>
<evidence type="ECO:0000313" key="11">
    <source>
        <dbReference type="Proteomes" id="UP000623687"/>
    </source>
</evidence>
<evidence type="ECO:0000256" key="7">
    <source>
        <dbReference type="ARBA" id="ARBA00023136"/>
    </source>
</evidence>
<dbReference type="GO" id="GO:0006629">
    <property type="term" value="P:lipid metabolic process"/>
    <property type="evidence" value="ECO:0007669"/>
    <property type="project" value="InterPro"/>
</dbReference>
<feature type="region of interest" description="Disordered" evidence="8">
    <location>
        <begin position="406"/>
        <end position="437"/>
    </location>
</feature>
<reference evidence="10" key="1">
    <citation type="submission" date="2019-07" db="EMBL/GenBank/DDBJ databases">
        <authorList>
            <person name="Palmer J.M."/>
        </authorList>
    </citation>
    <scope>NUCLEOTIDE SEQUENCE</scope>
    <source>
        <strain evidence="10">PC9</strain>
    </source>
</reference>
<feature type="domain" description="Wax synthase" evidence="9">
    <location>
        <begin position="237"/>
        <end position="324"/>
    </location>
</feature>
<proteinExistence type="inferred from homology"/>
<sequence>MTGRVLSLLPYLITIFALSLPSPSFPLRLSLFLLILALTTHILTSTALPLASLNFSQGAALAAHVFAASDFLLLSHVHTDLKRNGQTGAWETMGQWERVRWAVSLVTSPRLIGWSSTSTSTPRPPPLHASPSPSTSTTSFILRQLLHLLLELLTLLAFITLSPSLPHLSASGPTLASAPYPLRLLYAPLLGLAMYASIDAPHRIWLLLLLCIGNPLIYVHNHASVSPLLLWTPADFQPLFGKWSDAYTVRRFWGRTWQQTHRRKFKSHSRFLKSLVCPVCPVCPPPSTNNTDKNEPLSRLLDLYTAFLVSGLMHAAGEYMMLASPTSLSSLSSSSLSLSSLSSGQIMGMGGGGGGGGGGGIWRVWGVRVGGSIKFFMIQALAVHVESIVLGVARAVLARPTTTLASAPAPSENAPAPPPPPPPPPPPRHIDPLTPPLPSPPPPPLIKLLKCLGYALGYIWVWHWFAYTAPVLFDPLLGAGFVDDLRGGLGG</sequence>
<keyword evidence="4" id="KW-0808">Transferase</keyword>
<dbReference type="VEuPathDB" id="FungiDB:PC9H_007957"/>
<dbReference type="EMBL" id="JACETU010000005">
    <property type="protein sequence ID" value="KAF7428728.1"/>
    <property type="molecule type" value="Genomic_DNA"/>
</dbReference>
<evidence type="ECO:0000259" key="9">
    <source>
        <dbReference type="Pfam" id="PF13813"/>
    </source>
</evidence>
<evidence type="ECO:0000256" key="8">
    <source>
        <dbReference type="SAM" id="MobiDB-lite"/>
    </source>
</evidence>
<dbReference type="GO" id="GO:0008374">
    <property type="term" value="F:O-acyltransferase activity"/>
    <property type="evidence" value="ECO:0007669"/>
    <property type="project" value="InterPro"/>
</dbReference>
<keyword evidence="5" id="KW-0812">Transmembrane</keyword>
<dbReference type="AlphaFoldDB" id="A0A8H6ZW99"/>
<keyword evidence="11" id="KW-1185">Reference proteome</keyword>
<dbReference type="InterPro" id="IPR032805">
    <property type="entry name" value="Wax_synthase_dom"/>
</dbReference>
<name>A0A8H6ZW99_PLEOS</name>
<dbReference type="OrthoDB" id="1077582at2759"/>
<evidence type="ECO:0000256" key="6">
    <source>
        <dbReference type="ARBA" id="ARBA00022989"/>
    </source>
</evidence>
<dbReference type="Pfam" id="PF13813">
    <property type="entry name" value="MBOAT_2"/>
    <property type="match status" value="1"/>
</dbReference>
<comment type="similarity">
    <text evidence="3">Belongs to the wax synthase family.</text>
</comment>
<keyword evidence="6" id="KW-1133">Transmembrane helix</keyword>
<dbReference type="PANTHER" id="PTHR31595">
    <property type="entry name" value="LONG-CHAIN-ALCOHOL O-FATTY-ACYLTRANSFERASE 3-RELATED"/>
    <property type="match status" value="1"/>
</dbReference>
<dbReference type="GO" id="GO:0016020">
    <property type="term" value="C:membrane"/>
    <property type="evidence" value="ECO:0007669"/>
    <property type="project" value="UniProtKB-SubCell"/>
</dbReference>
<feature type="compositionally biased region" description="Pro residues" evidence="8">
    <location>
        <begin position="415"/>
        <end position="437"/>
    </location>
</feature>
<feature type="region of interest" description="Disordered" evidence="8">
    <location>
        <begin position="114"/>
        <end position="133"/>
    </location>
</feature>
<evidence type="ECO:0000313" key="10">
    <source>
        <dbReference type="EMBL" id="KAF7428728.1"/>
    </source>
</evidence>